<evidence type="ECO:0000313" key="1">
    <source>
        <dbReference type="EMBL" id="KAI4312172.1"/>
    </source>
</evidence>
<proteinExistence type="predicted"/>
<dbReference type="Proteomes" id="UP001057402">
    <property type="component" value="Chromosome 11"/>
</dbReference>
<organism evidence="1 2">
    <name type="scientific">Melastoma candidum</name>
    <dbReference type="NCBI Taxonomy" id="119954"/>
    <lineage>
        <taxon>Eukaryota</taxon>
        <taxon>Viridiplantae</taxon>
        <taxon>Streptophyta</taxon>
        <taxon>Embryophyta</taxon>
        <taxon>Tracheophyta</taxon>
        <taxon>Spermatophyta</taxon>
        <taxon>Magnoliopsida</taxon>
        <taxon>eudicotyledons</taxon>
        <taxon>Gunneridae</taxon>
        <taxon>Pentapetalae</taxon>
        <taxon>rosids</taxon>
        <taxon>malvids</taxon>
        <taxon>Myrtales</taxon>
        <taxon>Melastomataceae</taxon>
        <taxon>Melastomatoideae</taxon>
        <taxon>Melastomateae</taxon>
        <taxon>Melastoma</taxon>
    </lineage>
</organism>
<accession>A0ACB9LLV6</accession>
<evidence type="ECO:0000313" key="2">
    <source>
        <dbReference type="Proteomes" id="UP001057402"/>
    </source>
</evidence>
<name>A0ACB9LLV6_9MYRT</name>
<keyword evidence="2" id="KW-1185">Reference proteome</keyword>
<reference evidence="2" key="1">
    <citation type="journal article" date="2023" name="Front. Plant Sci.">
        <title>Chromosomal-level genome assembly of Melastoma candidum provides insights into trichome evolution.</title>
        <authorList>
            <person name="Zhong Y."/>
            <person name="Wu W."/>
            <person name="Sun C."/>
            <person name="Zou P."/>
            <person name="Liu Y."/>
            <person name="Dai S."/>
            <person name="Zhou R."/>
        </authorList>
    </citation>
    <scope>NUCLEOTIDE SEQUENCE [LARGE SCALE GENOMIC DNA]</scope>
</reference>
<dbReference type="EMBL" id="CM042890">
    <property type="protein sequence ID" value="KAI4312172.1"/>
    <property type="molecule type" value="Genomic_DNA"/>
</dbReference>
<gene>
    <name evidence="1" type="ORF">MLD38_037013</name>
</gene>
<protein>
    <submittedName>
        <fullName evidence="1">Uncharacterized protein</fullName>
    </submittedName>
</protein>
<comment type="caution">
    <text evidence="1">The sequence shown here is derived from an EMBL/GenBank/DDBJ whole genome shotgun (WGS) entry which is preliminary data.</text>
</comment>
<sequence>MDYAFIAAAMQKRWNTWNIQGFMILSLCMQVLLTIFARQRQRTSNRFVIFAVWSAYFLSDWAATFAFGLISNAGCQNSNEAQVPPDVLAFWAAFLLVHLGGPDNITAFSMEDNALWMRHLICLVAQISVFMYIFVKTLPNNRLLVSTILVFVTGVINYGERSRALYLASLENLKKTIKKDTGEEQSDDVHIRHTILKGLVVDIVPDLQECNKSRRYIIDSRSLSILHLISIEGLM</sequence>